<gene>
    <name evidence="2" type="ordered locus">Mnod_3451</name>
</gene>
<dbReference type="HOGENOM" id="CLU_2683630_0_0_5"/>
<evidence type="ECO:0000313" key="3">
    <source>
        <dbReference type="Proteomes" id="UP000008207"/>
    </source>
</evidence>
<dbReference type="RefSeq" id="WP_015930025.1">
    <property type="nucleotide sequence ID" value="NC_011894.1"/>
</dbReference>
<proteinExistence type="predicted"/>
<keyword evidence="3" id="KW-1185">Reference proteome</keyword>
<evidence type="ECO:0000313" key="2">
    <source>
        <dbReference type="EMBL" id="ACL58363.1"/>
    </source>
</evidence>
<name>B8IMH7_METNO</name>
<reference evidence="2 3" key="1">
    <citation type="submission" date="2009-01" db="EMBL/GenBank/DDBJ databases">
        <title>Complete sequence of chromosome of Methylobacterium nodulans ORS 2060.</title>
        <authorList>
            <consortium name="US DOE Joint Genome Institute"/>
            <person name="Lucas S."/>
            <person name="Copeland A."/>
            <person name="Lapidus A."/>
            <person name="Glavina del Rio T."/>
            <person name="Dalin E."/>
            <person name="Tice H."/>
            <person name="Bruce D."/>
            <person name="Goodwin L."/>
            <person name="Pitluck S."/>
            <person name="Sims D."/>
            <person name="Brettin T."/>
            <person name="Detter J.C."/>
            <person name="Han C."/>
            <person name="Larimer F."/>
            <person name="Land M."/>
            <person name="Hauser L."/>
            <person name="Kyrpides N."/>
            <person name="Ivanova N."/>
            <person name="Marx C.J."/>
            <person name="Richardson P."/>
        </authorList>
    </citation>
    <scope>NUCLEOTIDE SEQUENCE [LARGE SCALE GENOMIC DNA]</scope>
    <source>
        <strain evidence="3">LMG 21967 / CNCM I-2342 / ORS 2060</strain>
    </source>
</reference>
<accession>B8IMH7</accession>
<protein>
    <submittedName>
        <fullName evidence="2">Uncharacterized protein</fullName>
    </submittedName>
</protein>
<dbReference type="AlphaFoldDB" id="B8IMH7"/>
<dbReference type="STRING" id="460265.Mnod_3451"/>
<sequence length="74" mass="8377">MGRRELERLSKEEMIELVLRLQRPDKTSRTSSKPPSTDRKLEGAGPLEVVQHVGARHDLRQACASLRDLRAQDG</sequence>
<dbReference type="EMBL" id="CP001349">
    <property type="protein sequence ID" value="ACL58363.1"/>
    <property type="molecule type" value="Genomic_DNA"/>
</dbReference>
<dbReference type="Proteomes" id="UP000008207">
    <property type="component" value="Chromosome"/>
</dbReference>
<organism evidence="2 3">
    <name type="scientific">Methylobacterium nodulans (strain LMG 21967 / CNCM I-2342 / ORS 2060)</name>
    <dbReference type="NCBI Taxonomy" id="460265"/>
    <lineage>
        <taxon>Bacteria</taxon>
        <taxon>Pseudomonadati</taxon>
        <taxon>Pseudomonadota</taxon>
        <taxon>Alphaproteobacteria</taxon>
        <taxon>Hyphomicrobiales</taxon>
        <taxon>Methylobacteriaceae</taxon>
        <taxon>Methylobacterium</taxon>
    </lineage>
</organism>
<feature type="region of interest" description="Disordered" evidence="1">
    <location>
        <begin position="19"/>
        <end position="45"/>
    </location>
</feature>
<evidence type="ECO:0000256" key="1">
    <source>
        <dbReference type="SAM" id="MobiDB-lite"/>
    </source>
</evidence>
<dbReference type="KEGG" id="mno:Mnod_3451"/>